<sequence>MTQPPAAAAVLPPYSALEPTCAKCGWIGATLQYRPARGPLVLPWNHNRVVDVARPERLARHCTSCGYHWDEALLDAPPTVPAADAHEGQADEEGRS</sequence>
<protein>
    <submittedName>
        <fullName evidence="1">Uncharacterized protein</fullName>
    </submittedName>
</protein>
<comment type="caution">
    <text evidence="1">The sequence shown here is derived from an EMBL/GenBank/DDBJ whole genome shotgun (WGS) entry which is preliminary data.</text>
</comment>
<gene>
    <name evidence="1" type="ORF">ETD85_51120</name>
</gene>
<accession>A0A5S4FKR3</accession>
<dbReference type="Proteomes" id="UP000306628">
    <property type="component" value="Unassembled WGS sequence"/>
</dbReference>
<reference evidence="1 2" key="1">
    <citation type="submission" date="2019-05" db="EMBL/GenBank/DDBJ databases">
        <title>Draft genome sequence of Nonomuraea zeae DSM 100528.</title>
        <authorList>
            <person name="Saricaoglu S."/>
            <person name="Isik K."/>
        </authorList>
    </citation>
    <scope>NUCLEOTIDE SEQUENCE [LARGE SCALE GENOMIC DNA]</scope>
    <source>
        <strain evidence="1 2">DSM 100528</strain>
    </source>
</reference>
<name>A0A5S4FKR3_9ACTN</name>
<proteinExistence type="predicted"/>
<keyword evidence="2" id="KW-1185">Reference proteome</keyword>
<evidence type="ECO:0000313" key="2">
    <source>
        <dbReference type="Proteomes" id="UP000306628"/>
    </source>
</evidence>
<dbReference type="EMBL" id="VCKX01000299">
    <property type="protein sequence ID" value="TMR21307.1"/>
    <property type="molecule type" value="Genomic_DNA"/>
</dbReference>
<dbReference type="AlphaFoldDB" id="A0A5S4FKR3"/>
<evidence type="ECO:0000313" key="1">
    <source>
        <dbReference type="EMBL" id="TMR21307.1"/>
    </source>
</evidence>
<dbReference type="OrthoDB" id="4325290at2"/>
<dbReference type="RefSeq" id="WP_138697103.1">
    <property type="nucleotide sequence ID" value="NZ_JBHSAZ010000017.1"/>
</dbReference>
<organism evidence="1 2">
    <name type="scientific">Nonomuraea zeae</name>
    <dbReference type="NCBI Taxonomy" id="1642303"/>
    <lineage>
        <taxon>Bacteria</taxon>
        <taxon>Bacillati</taxon>
        <taxon>Actinomycetota</taxon>
        <taxon>Actinomycetes</taxon>
        <taxon>Streptosporangiales</taxon>
        <taxon>Streptosporangiaceae</taxon>
        <taxon>Nonomuraea</taxon>
    </lineage>
</organism>